<keyword evidence="5 8" id="KW-0694">RNA-binding</keyword>
<evidence type="ECO:0000259" key="11">
    <source>
        <dbReference type="PROSITE" id="PS51194"/>
    </source>
</evidence>
<dbReference type="PROSITE" id="PS00039">
    <property type="entry name" value="DEAD_ATP_HELICASE"/>
    <property type="match status" value="1"/>
</dbReference>
<feature type="compositionally biased region" description="Basic and acidic residues" evidence="9">
    <location>
        <begin position="687"/>
        <end position="702"/>
    </location>
</feature>
<gene>
    <name evidence="13" type="ORF">AB1Y20_015811</name>
</gene>
<evidence type="ECO:0000313" key="14">
    <source>
        <dbReference type="Proteomes" id="UP001515480"/>
    </source>
</evidence>
<feature type="compositionally biased region" description="Acidic residues" evidence="9">
    <location>
        <begin position="507"/>
        <end position="535"/>
    </location>
</feature>
<dbReference type="GO" id="GO:0016787">
    <property type="term" value="F:hydrolase activity"/>
    <property type="evidence" value="ECO:0007669"/>
    <property type="project" value="UniProtKB-KW"/>
</dbReference>
<dbReference type="Gene3D" id="3.40.50.300">
    <property type="entry name" value="P-loop containing nucleotide triphosphate hydrolases"/>
    <property type="match status" value="2"/>
</dbReference>
<dbReference type="SUPFAM" id="SSF52540">
    <property type="entry name" value="P-loop containing nucleoside triphosphate hydrolases"/>
    <property type="match status" value="2"/>
</dbReference>
<evidence type="ECO:0000256" key="2">
    <source>
        <dbReference type="ARBA" id="ARBA00022801"/>
    </source>
</evidence>
<evidence type="ECO:0000313" key="13">
    <source>
        <dbReference type="EMBL" id="KAL1527129.1"/>
    </source>
</evidence>
<evidence type="ECO:0000256" key="8">
    <source>
        <dbReference type="RuleBase" id="RU365068"/>
    </source>
</evidence>
<reference evidence="13 14" key="1">
    <citation type="journal article" date="2024" name="Science">
        <title>Giant polyketide synthase enzymes in the biosynthesis of giant marine polyether toxins.</title>
        <authorList>
            <person name="Fallon T.R."/>
            <person name="Shende V.V."/>
            <person name="Wierzbicki I.H."/>
            <person name="Pendleton A.L."/>
            <person name="Watervoot N.F."/>
            <person name="Auber R.P."/>
            <person name="Gonzalez D.J."/>
            <person name="Wisecaver J.H."/>
            <person name="Moore B.S."/>
        </authorList>
    </citation>
    <scope>NUCLEOTIDE SEQUENCE [LARGE SCALE GENOMIC DNA]</scope>
    <source>
        <strain evidence="13 14">12B1</strain>
    </source>
</reference>
<dbReference type="CDD" id="cd18787">
    <property type="entry name" value="SF2_C_DEAD"/>
    <property type="match status" value="1"/>
</dbReference>
<evidence type="ECO:0000259" key="12">
    <source>
        <dbReference type="PROSITE" id="PS51195"/>
    </source>
</evidence>
<dbReference type="EMBL" id="JBGBPQ010000003">
    <property type="protein sequence ID" value="KAL1527129.1"/>
    <property type="molecule type" value="Genomic_DNA"/>
</dbReference>
<sequence length="789" mass="86137">MGRRDEEHEVEELRARVLREAPEPGANPLRDELAELRVPEERLRYVSAKKFAELPLSRATLGGLARGKWARMTEIQRAAIPHALAGRDVLGAAKTGSGKTLAFLVPVVEKLFREKWSRLDGVGALVVSPTRELALQIFEVLRVLGAQHDLAAGLVIGGKDKGEEGQRIARMNILVCTPGRLLQHLDETAGFECNGLQVLVLDEADRILDLGFKATLLAILDALPRTRQTLLFSATQTRDVRALASLSLKQPQYIGVHEHSSNATPAKLMHHYMLVGAAQKLDVVWSFVKSHLLAKTLIFLSSCKQVQFVHAAFSALRPGVPLLCLHGRQKQMKRLAVYTDFSAKKHAVLLATDVAARGLDFPGVGWVVQADCPEDVPCYIHRVGRTARHSAGGRALLLLTEREKGMVASLEAARVRLHRLAPNSSRVYPLRAKLQALLAQRPELKHTAQRAFVSYVRSVHLQGNKEVFDARSLPLDELAASMGLLAPPRVRFLSRGADGKNWKSEAGGEEEAEGEEEEEGEEKAEEESEEEEEEELLSKAKKRKAQPRNKLMRLLHRNTSERREAGEASAVGEEEEEEALLQVKRRILPGEALPHLGGEAAAAAEAAAEAEAEAEGEAAAPVKPKKLKIRKGGTTAGGVRIVFDEEGRPEHARLEGGFARLADEKPSAARGEDRVAAVRAALLRTAEEDRARERLRVREKHKEQKRKRKLAEAEKGGGGAPPVLEGSDGEEGRGWEEEGGGAAEEGSGAEEEGVGQPASKRRAKRASGAAQLARDEADAERVLSQLLAK</sequence>
<dbReference type="InterPro" id="IPR000629">
    <property type="entry name" value="RNA-helicase_DEAD-box_CS"/>
</dbReference>
<accession>A0AB34JXU3</accession>
<feature type="domain" description="Helicase C-terminal" evidence="11">
    <location>
        <begin position="280"/>
        <end position="428"/>
    </location>
</feature>
<dbReference type="PANTHER" id="PTHR24031">
    <property type="entry name" value="RNA HELICASE"/>
    <property type="match status" value="1"/>
</dbReference>
<keyword evidence="4 7" id="KW-0067">ATP-binding</keyword>
<dbReference type="InterPro" id="IPR011545">
    <property type="entry name" value="DEAD/DEAH_box_helicase_dom"/>
</dbReference>
<dbReference type="SMART" id="SM00490">
    <property type="entry name" value="HELICc"/>
    <property type="match status" value="1"/>
</dbReference>
<dbReference type="InterPro" id="IPR027417">
    <property type="entry name" value="P-loop_NTPase"/>
</dbReference>
<evidence type="ECO:0000259" key="10">
    <source>
        <dbReference type="PROSITE" id="PS51192"/>
    </source>
</evidence>
<keyword evidence="1 7" id="KW-0547">Nucleotide-binding</keyword>
<evidence type="ECO:0000256" key="6">
    <source>
        <dbReference type="PROSITE-ProRule" id="PRU00552"/>
    </source>
</evidence>
<dbReference type="InterPro" id="IPR025313">
    <property type="entry name" value="SPB4-like_CTE"/>
</dbReference>
<dbReference type="SMART" id="SM00487">
    <property type="entry name" value="DEXDc"/>
    <property type="match status" value="1"/>
</dbReference>
<dbReference type="InterPro" id="IPR014014">
    <property type="entry name" value="RNA_helicase_DEAD_Q_motif"/>
</dbReference>
<keyword evidence="14" id="KW-1185">Reference proteome</keyword>
<dbReference type="InterPro" id="IPR014001">
    <property type="entry name" value="Helicase_ATP-bd"/>
</dbReference>
<evidence type="ECO:0000256" key="7">
    <source>
        <dbReference type="RuleBase" id="RU000492"/>
    </source>
</evidence>
<dbReference type="PROSITE" id="PS51194">
    <property type="entry name" value="HELICASE_CTER"/>
    <property type="match status" value="1"/>
</dbReference>
<dbReference type="EC" id="3.6.4.13" evidence="8"/>
<evidence type="ECO:0000256" key="3">
    <source>
        <dbReference type="ARBA" id="ARBA00022806"/>
    </source>
</evidence>
<comment type="similarity">
    <text evidence="7">Belongs to the DEAD box helicase family.</text>
</comment>
<comment type="function">
    <text evidence="8">RNA helicase.</text>
</comment>
<dbReference type="GO" id="GO:0005524">
    <property type="term" value="F:ATP binding"/>
    <property type="evidence" value="ECO:0007669"/>
    <property type="project" value="UniProtKB-UniRule"/>
</dbReference>
<comment type="caution">
    <text evidence="13">The sequence shown here is derived from an EMBL/GenBank/DDBJ whole genome shotgun (WGS) entry which is preliminary data.</text>
</comment>
<feature type="short sequence motif" description="Q motif" evidence="6">
    <location>
        <begin position="49"/>
        <end position="77"/>
    </location>
</feature>
<dbReference type="PROSITE" id="PS51195">
    <property type="entry name" value="Q_MOTIF"/>
    <property type="match status" value="1"/>
</dbReference>
<dbReference type="Pfam" id="PF00271">
    <property type="entry name" value="Helicase_C"/>
    <property type="match status" value="1"/>
</dbReference>
<evidence type="ECO:0000256" key="9">
    <source>
        <dbReference type="SAM" id="MobiDB-lite"/>
    </source>
</evidence>
<evidence type="ECO:0000256" key="4">
    <source>
        <dbReference type="ARBA" id="ARBA00022840"/>
    </source>
</evidence>
<keyword evidence="2 7" id="KW-0378">Hydrolase</keyword>
<comment type="catalytic activity">
    <reaction evidence="8">
        <text>ATP + H2O = ADP + phosphate + H(+)</text>
        <dbReference type="Rhea" id="RHEA:13065"/>
        <dbReference type="ChEBI" id="CHEBI:15377"/>
        <dbReference type="ChEBI" id="CHEBI:15378"/>
        <dbReference type="ChEBI" id="CHEBI:30616"/>
        <dbReference type="ChEBI" id="CHEBI:43474"/>
        <dbReference type="ChEBI" id="CHEBI:456216"/>
        <dbReference type="EC" id="3.6.4.13"/>
    </reaction>
</comment>
<feature type="domain" description="DEAD-box RNA helicase Q" evidence="12">
    <location>
        <begin position="49"/>
        <end position="77"/>
    </location>
</feature>
<evidence type="ECO:0000256" key="5">
    <source>
        <dbReference type="ARBA" id="ARBA00022884"/>
    </source>
</evidence>
<feature type="domain" description="Helicase ATP-binding" evidence="10">
    <location>
        <begin position="80"/>
        <end position="254"/>
    </location>
</feature>
<dbReference type="GO" id="GO:0003724">
    <property type="term" value="F:RNA helicase activity"/>
    <property type="evidence" value="ECO:0007669"/>
    <property type="project" value="UniProtKB-EC"/>
</dbReference>
<dbReference type="AlphaFoldDB" id="A0AB34JXU3"/>
<dbReference type="Pfam" id="PF13959">
    <property type="entry name" value="CTE_SPB4"/>
    <property type="match status" value="1"/>
</dbReference>
<dbReference type="Pfam" id="PF00270">
    <property type="entry name" value="DEAD"/>
    <property type="match status" value="1"/>
</dbReference>
<protein>
    <recommendedName>
        <fullName evidence="8">ATP-dependent RNA helicase</fullName>
        <ecNumber evidence="8">3.6.4.13</ecNumber>
    </recommendedName>
</protein>
<evidence type="ECO:0000256" key="1">
    <source>
        <dbReference type="ARBA" id="ARBA00022741"/>
    </source>
</evidence>
<feature type="compositionally biased region" description="Basic residues" evidence="9">
    <location>
        <begin position="539"/>
        <end position="556"/>
    </location>
</feature>
<proteinExistence type="inferred from homology"/>
<name>A0AB34JXU3_PRYPA</name>
<dbReference type="InterPro" id="IPR001650">
    <property type="entry name" value="Helicase_C-like"/>
</dbReference>
<dbReference type="Proteomes" id="UP001515480">
    <property type="component" value="Unassembled WGS sequence"/>
</dbReference>
<dbReference type="PROSITE" id="PS51192">
    <property type="entry name" value="HELICASE_ATP_BIND_1"/>
    <property type="match status" value="1"/>
</dbReference>
<comment type="domain">
    <text evidence="8">The Q motif is unique to and characteristic of the DEAD box family of RNA helicases and controls ATP binding and hydrolysis.</text>
</comment>
<keyword evidence="3 7" id="KW-0347">Helicase</keyword>
<dbReference type="CDD" id="cd17941">
    <property type="entry name" value="DEADc_DDX10"/>
    <property type="match status" value="1"/>
</dbReference>
<feature type="region of interest" description="Disordered" evidence="9">
    <location>
        <begin position="687"/>
        <end position="778"/>
    </location>
</feature>
<dbReference type="GO" id="GO:0003723">
    <property type="term" value="F:RNA binding"/>
    <property type="evidence" value="ECO:0007669"/>
    <property type="project" value="UniProtKB-UniRule"/>
</dbReference>
<feature type="region of interest" description="Disordered" evidence="9">
    <location>
        <begin position="498"/>
        <end position="578"/>
    </location>
</feature>
<organism evidence="13 14">
    <name type="scientific">Prymnesium parvum</name>
    <name type="common">Toxic golden alga</name>
    <dbReference type="NCBI Taxonomy" id="97485"/>
    <lineage>
        <taxon>Eukaryota</taxon>
        <taxon>Haptista</taxon>
        <taxon>Haptophyta</taxon>
        <taxon>Prymnesiophyceae</taxon>
        <taxon>Prymnesiales</taxon>
        <taxon>Prymnesiaceae</taxon>
        <taxon>Prymnesium</taxon>
    </lineage>
</organism>
<dbReference type="SMART" id="SM01178">
    <property type="entry name" value="DUF4217"/>
    <property type="match status" value="1"/>
</dbReference>